<comment type="caution">
    <text evidence="1">The sequence shown here is derived from an EMBL/GenBank/DDBJ whole genome shotgun (WGS) entry which is preliminary data.</text>
</comment>
<proteinExistence type="predicted"/>
<reference evidence="1" key="1">
    <citation type="journal article" date="2022" name="bioRxiv">
        <title>Sequencing and chromosome-scale assembly of the giantPleurodeles waltlgenome.</title>
        <authorList>
            <person name="Brown T."/>
            <person name="Elewa A."/>
            <person name="Iarovenko S."/>
            <person name="Subramanian E."/>
            <person name="Araus A.J."/>
            <person name="Petzold A."/>
            <person name="Susuki M."/>
            <person name="Suzuki K.-i.T."/>
            <person name="Hayashi T."/>
            <person name="Toyoda A."/>
            <person name="Oliveira C."/>
            <person name="Osipova E."/>
            <person name="Leigh N.D."/>
            <person name="Simon A."/>
            <person name="Yun M.H."/>
        </authorList>
    </citation>
    <scope>NUCLEOTIDE SEQUENCE</scope>
    <source>
        <strain evidence="1">20211129_DDA</strain>
        <tissue evidence="1">Liver</tissue>
    </source>
</reference>
<evidence type="ECO:0000313" key="2">
    <source>
        <dbReference type="Proteomes" id="UP001066276"/>
    </source>
</evidence>
<evidence type="ECO:0000313" key="1">
    <source>
        <dbReference type="EMBL" id="KAJ1118204.1"/>
    </source>
</evidence>
<accession>A0AAV7NUA7</accession>
<dbReference type="AlphaFoldDB" id="A0AAV7NUA7"/>
<sequence length="80" mass="8538">MGVGVSRPSSIRLWGQQRPFLTGCRYSHCLPLRTATTALPGLSYLQLAQEHAASAGTSRSGLSTGPVMAHPRAHFPPLLL</sequence>
<name>A0AAV7NUA7_PLEWA</name>
<gene>
    <name evidence="1" type="ORF">NDU88_006399</name>
</gene>
<dbReference type="EMBL" id="JANPWB010000012">
    <property type="protein sequence ID" value="KAJ1118204.1"/>
    <property type="molecule type" value="Genomic_DNA"/>
</dbReference>
<dbReference type="Proteomes" id="UP001066276">
    <property type="component" value="Chromosome 8"/>
</dbReference>
<protein>
    <submittedName>
        <fullName evidence="1">Uncharacterized protein</fullName>
    </submittedName>
</protein>
<keyword evidence="2" id="KW-1185">Reference proteome</keyword>
<organism evidence="1 2">
    <name type="scientific">Pleurodeles waltl</name>
    <name type="common">Iberian ribbed newt</name>
    <dbReference type="NCBI Taxonomy" id="8319"/>
    <lineage>
        <taxon>Eukaryota</taxon>
        <taxon>Metazoa</taxon>
        <taxon>Chordata</taxon>
        <taxon>Craniata</taxon>
        <taxon>Vertebrata</taxon>
        <taxon>Euteleostomi</taxon>
        <taxon>Amphibia</taxon>
        <taxon>Batrachia</taxon>
        <taxon>Caudata</taxon>
        <taxon>Salamandroidea</taxon>
        <taxon>Salamandridae</taxon>
        <taxon>Pleurodelinae</taxon>
        <taxon>Pleurodeles</taxon>
    </lineage>
</organism>